<dbReference type="InterPro" id="IPR014001">
    <property type="entry name" value="Helicase_ATP-bd"/>
</dbReference>
<dbReference type="InterPro" id="IPR038257">
    <property type="entry name" value="CRISPR-assoc_Cas3_HD_sf"/>
</dbReference>
<dbReference type="CDD" id="cd09641">
    <property type="entry name" value="Cas3''_I"/>
    <property type="match status" value="1"/>
</dbReference>
<feature type="domain" description="HD Cas3-type" evidence="11">
    <location>
        <begin position="10"/>
        <end position="204"/>
    </location>
</feature>
<name>A0ABQ1G019_9BACL</name>
<dbReference type="InterPro" id="IPR011545">
    <property type="entry name" value="DEAD/DEAH_box_helicase_dom"/>
</dbReference>
<reference evidence="13" key="1">
    <citation type="journal article" date="2019" name="Int. J. Syst. Evol. Microbiol.">
        <title>The Global Catalogue of Microorganisms (GCM) 10K type strain sequencing project: providing services to taxonomists for standard genome sequencing and annotation.</title>
        <authorList>
            <consortium name="The Broad Institute Genomics Platform"/>
            <consortium name="The Broad Institute Genome Sequencing Center for Infectious Disease"/>
            <person name="Wu L."/>
            <person name="Ma J."/>
        </authorList>
    </citation>
    <scope>NUCLEOTIDE SEQUENCE [LARGE SCALE GENOMIC DNA]</scope>
    <source>
        <strain evidence="13">CGMCC 1.15044</strain>
    </source>
</reference>
<protein>
    <submittedName>
        <fullName evidence="12">CRISPR-associated helicase/endonuclease Cas3</fullName>
    </submittedName>
</protein>
<gene>
    <name evidence="12" type="ORF">GCM10010917_19970</name>
</gene>
<dbReference type="InterPro" id="IPR001650">
    <property type="entry name" value="Helicase_C-like"/>
</dbReference>
<evidence type="ECO:0000256" key="7">
    <source>
        <dbReference type="ARBA" id="ARBA00022806"/>
    </source>
</evidence>
<keyword evidence="5" id="KW-0547">Nucleotide-binding</keyword>
<keyword evidence="8" id="KW-0067">ATP-binding</keyword>
<keyword evidence="4" id="KW-0479">Metal-binding</keyword>
<evidence type="ECO:0000256" key="2">
    <source>
        <dbReference type="ARBA" id="ARBA00009046"/>
    </source>
</evidence>
<proteinExistence type="inferred from homology"/>
<dbReference type="InterPro" id="IPR052511">
    <property type="entry name" value="ATP-dep_Helicase"/>
</dbReference>
<dbReference type="NCBIfam" id="TIGR01596">
    <property type="entry name" value="cas3_HD"/>
    <property type="match status" value="1"/>
</dbReference>
<comment type="similarity">
    <text evidence="1">In the N-terminal section; belongs to the CRISPR-associated nuclease Cas3-HD family.</text>
</comment>
<dbReference type="PANTHER" id="PTHR47962:SF5">
    <property type="entry name" value="ATP-DEPENDENT HELICASE LHR-RELATED"/>
    <property type="match status" value="1"/>
</dbReference>
<comment type="similarity">
    <text evidence="2">In the central section; belongs to the CRISPR-associated helicase Cas3 family.</text>
</comment>
<evidence type="ECO:0000259" key="11">
    <source>
        <dbReference type="PROSITE" id="PS51643"/>
    </source>
</evidence>
<dbReference type="SUPFAM" id="SSF52540">
    <property type="entry name" value="P-loop containing nucleoside triphosphate hydrolases"/>
    <property type="match status" value="1"/>
</dbReference>
<organism evidence="12 13">
    <name type="scientific">Paenibacillus physcomitrellae</name>
    <dbReference type="NCBI Taxonomy" id="1619311"/>
    <lineage>
        <taxon>Bacteria</taxon>
        <taxon>Bacillati</taxon>
        <taxon>Bacillota</taxon>
        <taxon>Bacilli</taxon>
        <taxon>Bacillales</taxon>
        <taxon>Paenibacillaceae</taxon>
        <taxon>Paenibacillus</taxon>
    </lineage>
</organism>
<dbReference type="PANTHER" id="PTHR47962">
    <property type="entry name" value="ATP-DEPENDENT HELICASE LHR-RELATED-RELATED"/>
    <property type="match status" value="1"/>
</dbReference>
<dbReference type="InterPro" id="IPR006483">
    <property type="entry name" value="CRISPR-assoc_Cas3_HD"/>
</dbReference>
<keyword evidence="3" id="KW-0540">Nuclease</keyword>
<dbReference type="PROSITE" id="PS51643">
    <property type="entry name" value="HD_CAS3"/>
    <property type="match status" value="1"/>
</dbReference>
<evidence type="ECO:0000256" key="3">
    <source>
        <dbReference type="ARBA" id="ARBA00022722"/>
    </source>
</evidence>
<sequence>MKFIAHIRESDGENQLLKAHLLEVKALAESYGAKIGVAHISGLAGLLHDMGKFTKAFVDYLIEAVAHPEAPPKRGSIDHSTAGGRLLYNEFHTGRIDRERGILAEVVGNAIISHHSYLHDYLNPDLESPYLRRVRDKEDIIDYDRSVALFFEQVMNKEEFQAYVDKAVLELRRFLSIPSSFSPEAKYMFLTKFVFSSLIDGDRTNTRRFEDQVSAEEESNPPAKELFQSYYDKLMAEVQTLASRPGSNSSINRLRSEMSEQCDKFADKSSGIYTLSIPTGGGKTLASLRYALKHAANNGKKHIIYVLPYTTIIEQNAAEVRRILQDEVHILEHHSNVAEEIDKDDELEDGFVNTSQKLKLAKDNWDSPVIFTTMVQFLNVFFAKGSRNIRRLHNLSEAVIIFDEVQKVPVSCVSLFNEALNFLKDYGHSSIVLCTATQPALDFVEHELHINPDAEMIQNLDQVIAEFKRVEIRDETLNGTYTNQELTDFIRNKLDEKRNLLIILNTKMVVKDLYQRLLIELPDMPVYHLSTSMCAAHRKQILNQIRVHLKNKEKIVCISTPLIEAGVDVSFECVIRSLAGLDSIAQAAGRCNRHGEDALQQVYVIDHAEENLKHLDEIRIGKDITKRMLVDLQRDADSHGGHLLSVQAMTFYFQKFYTDVQAQLNFPVSKLDVDMTELLFAGYPQNNYFQNYCLNYQKRPPLFLVNSYRTAAEHFQVIEDLTTSVIVPYEEGNEIIAELNGAERIEDFGRLMRKAQQYTINLYPHELQALDRSGGLERCFDGQILVLKDGAYNEEYGLDLENESWAGLQMF</sequence>
<dbReference type="EMBL" id="BMHF01000006">
    <property type="protein sequence ID" value="GGA34750.1"/>
    <property type="molecule type" value="Genomic_DNA"/>
</dbReference>
<evidence type="ECO:0000313" key="13">
    <source>
        <dbReference type="Proteomes" id="UP000609323"/>
    </source>
</evidence>
<keyword evidence="7" id="KW-0347">Helicase</keyword>
<accession>A0ABQ1G019</accession>
<dbReference type="Pfam" id="PF00270">
    <property type="entry name" value="DEAD"/>
    <property type="match status" value="1"/>
</dbReference>
<dbReference type="NCBIfam" id="TIGR01587">
    <property type="entry name" value="cas3_core"/>
    <property type="match status" value="1"/>
</dbReference>
<keyword evidence="13" id="KW-1185">Reference proteome</keyword>
<evidence type="ECO:0000256" key="6">
    <source>
        <dbReference type="ARBA" id="ARBA00022801"/>
    </source>
</evidence>
<evidence type="ECO:0000259" key="10">
    <source>
        <dbReference type="PROSITE" id="PS51192"/>
    </source>
</evidence>
<dbReference type="Pfam" id="PF01966">
    <property type="entry name" value="HD"/>
    <property type="match status" value="1"/>
</dbReference>
<dbReference type="CDD" id="cd17930">
    <property type="entry name" value="DEXHc_cas3"/>
    <property type="match status" value="1"/>
</dbReference>
<dbReference type="PROSITE" id="PS51192">
    <property type="entry name" value="HELICASE_ATP_BIND_1"/>
    <property type="match status" value="1"/>
</dbReference>
<dbReference type="Pfam" id="PF22590">
    <property type="entry name" value="Cas3-like_C_2"/>
    <property type="match status" value="1"/>
</dbReference>
<evidence type="ECO:0000256" key="5">
    <source>
        <dbReference type="ARBA" id="ARBA00022741"/>
    </source>
</evidence>
<dbReference type="InterPro" id="IPR006474">
    <property type="entry name" value="Helicase_Cas3_CRISPR-ass_core"/>
</dbReference>
<dbReference type="InterPro" id="IPR027417">
    <property type="entry name" value="P-loop_NTPase"/>
</dbReference>
<dbReference type="Gene3D" id="3.40.50.300">
    <property type="entry name" value="P-loop containing nucleotide triphosphate hydrolases"/>
    <property type="match status" value="2"/>
</dbReference>
<dbReference type="RefSeq" id="WP_094094112.1">
    <property type="nucleotide sequence ID" value="NZ_BMHF01000006.1"/>
</dbReference>
<dbReference type="SMART" id="SM00487">
    <property type="entry name" value="DEXDc"/>
    <property type="match status" value="1"/>
</dbReference>
<evidence type="ECO:0000256" key="4">
    <source>
        <dbReference type="ARBA" id="ARBA00022723"/>
    </source>
</evidence>
<evidence type="ECO:0000256" key="8">
    <source>
        <dbReference type="ARBA" id="ARBA00022840"/>
    </source>
</evidence>
<dbReference type="SUPFAM" id="SSF109604">
    <property type="entry name" value="HD-domain/PDEase-like"/>
    <property type="match status" value="1"/>
</dbReference>
<evidence type="ECO:0000313" key="12">
    <source>
        <dbReference type="EMBL" id="GGA34750.1"/>
    </source>
</evidence>
<evidence type="ECO:0000256" key="1">
    <source>
        <dbReference type="ARBA" id="ARBA00006847"/>
    </source>
</evidence>
<keyword evidence="6" id="KW-0378">Hydrolase</keyword>
<dbReference type="InterPro" id="IPR054712">
    <property type="entry name" value="Cas3-like_dom"/>
</dbReference>
<feature type="domain" description="Helicase ATP-binding" evidence="10">
    <location>
        <begin position="264"/>
        <end position="456"/>
    </location>
</feature>
<comment type="caution">
    <text evidence="12">The sequence shown here is derived from an EMBL/GenBank/DDBJ whole genome shotgun (WGS) entry which is preliminary data.</text>
</comment>
<dbReference type="InterPro" id="IPR006674">
    <property type="entry name" value="HD_domain"/>
</dbReference>
<keyword evidence="9" id="KW-0051">Antiviral defense</keyword>
<dbReference type="SMART" id="SM00490">
    <property type="entry name" value="HELICc"/>
    <property type="match status" value="1"/>
</dbReference>
<evidence type="ECO:0000256" key="9">
    <source>
        <dbReference type="ARBA" id="ARBA00023118"/>
    </source>
</evidence>
<dbReference type="Gene3D" id="1.10.3210.30">
    <property type="match status" value="1"/>
</dbReference>
<dbReference type="Proteomes" id="UP000609323">
    <property type="component" value="Unassembled WGS sequence"/>
</dbReference>